<accession>A0A6J5MKV0</accession>
<evidence type="ECO:0000313" key="1">
    <source>
        <dbReference type="EMBL" id="CAB4146892.1"/>
    </source>
</evidence>
<organism evidence="1">
    <name type="scientific">uncultured Caudovirales phage</name>
    <dbReference type="NCBI Taxonomy" id="2100421"/>
    <lineage>
        <taxon>Viruses</taxon>
        <taxon>Duplodnaviria</taxon>
        <taxon>Heunggongvirae</taxon>
        <taxon>Uroviricota</taxon>
        <taxon>Caudoviricetes</taxon>
        <taxon>Peduoviridae</taxon>
        <taxon>Maltschvirus</taxon>
        <taxon>Maltschvirus maltsch</taxon>
    </lineage>
</organism>
<gene>
    <name evidence="2" type="ORF">UFOVP1011_49</name>
    <name evidence="3" type="ORF">UFOVP1162_15</name>
    <name evidence="4" type="ORF">UFOVP1611_18</name>
    <name evidence="1" type="ORF">UFOVP504_1</name>
</gene>
<reference evidence="1" key="1">
    <citation type="submission" date="2020-04" db="EMBL/GenBank/DDBJ databases">
        <authorList>
            <person name="Chiriac C."/>
            <person name="Salcher M."/>
            <person name="Ghai R."/>
            <person name="Kavagutti S V."/>
        </authorList>
    </citation>
    <scope>NUCLEOTIDE SEQUENCE</scope>
</reference>
<dbReference type="EMBL" id="LR797465">
    <property type="protein sequence ID" value="CAB4218461.1"/>
    <property type="molecule type" value="Genomic_DNA"/>
</dbReference>
<protein>
    <submittedName>
        <fullName evidence="1">Uncharacterized protein</fullName>
    </submittedName>
</protein>
<proteinExistence type="predicted"/>
<evidence type="ECO:0000313" key="4">
    <source>
        <dbReference type="EMBL" id="CAB4218461.1"/>
    </source>
</evidence>
<dbReference type="EMBL" id="LR797101">
    <property type="protein sequence ID" value="CAB4187090.1"/>
    <property type="molecule type" value="Genomic_DNA"/>
</dbReference>
<dbReference type="EMBL" id="LR796485">
    <property type="protein sequence ID" value="CAB4146892.1"/>
    <property type="molecule type" value="Genomic_DNA"/>
</dbReference>
<sequence length="62" mass="6471">MSDHIPDPGKMVSARDLAPVIPPAVVAALVEALEAIAENQVYLSSAGTRARAALALYREAGR</sequence>
<name>A0A6J5MKV0_9CAUD</name>
<evidence type="ECO:0000313" key="2">
    <source>
        <dbReference type="EMBL" id="CAB4178256.1"/>
    </source>
</evidence>
<dbReference type="EMBL" id="LR796959">
    <property type="protein sequence ID" value="CAB4178256.1"/>
    <property type="molecule type" value="Genomic_DNA"/>
</dbReference>
<evidence type="ECO:0000313" key="3">
    <source>
        <dbReference type="EMBL" id="CAB4187090.1"/>
    </source>
</evidence>